<feature type="region of interest" description="Disordered" evidence="3">
    <location>
        <begin position="510"/>
        <end position="586"/>
    </location>
</feature>
<dbReference type="InterPro" id="IPR003591">
    <property type="entry name" value="Leu-rich_rpt_typical-subtyp"/>
</dbReference>
<dbReference type="InterPro" id="IPR052574">
    <property type="entry name" value="CDIRP"/>
</dbReference>
<dbReference type="SMART" id="SM00369">
    <property type="entry name" value="LRR_TYP"/>
    <property type="match status" value="7"/>
</dbReference>
<dbReference type="PROSITE" id="PS51450">
    <property type="entry name" value="LRR"/>
    <property type="match status" value="2"/>
</dbReference>
<feature type="compositionally biased region" description="Polar residues" evidence="3">
    <location>
        <begin position="382"/>
        <end position="395"/>
    </location>
</feature>
<evidence type="ECO:0000256" key="1">
    <source>
        <dbReference type="ARBA" id="ARBA00022614"/>
    </source>
</evidence>
<feature type="region of interest" description="Disordered" evidence="3">
    <location>
        <begin position="789"/>
        <end position="828"/>
    </location>
</feature>
<feature type="region of interest" description="Disordered" evidence="3">
    <location>
        <begin position="306"/>
        <end position="396"/>
    </location>
</feature>
<keyword evidence="2" id="KW-0677">Repeat</keyword>
<name>A0A433Q6X8_9FUNG</name>
<proteinExistence type="predicted"/>
<dbReference type="GO" id="GO:1902412">
    <property type="term" value="P:regulation of mitotic cytokinesis"/>
    <property type="evidence" value="ECO:0007669"/>
    <property type="project" value="TreeGrafter"/>
</dbReference>
<feature type="region of interest" description="Disordered" evidence="3">
    <location>
        <begin position="469"/>
        <end position="494"/>
    </location>
</feature>
<evidence type="ECO:0000256" key="2">
    <source>
        <dbReference type="ARBA" id="ARBA00022737"/>
    </source>
</evidence>
<feature type="compositionally biased region" description="Polar residues" evidence="3">
    <location>
        <begin position="314"/>
        <end position="323"/>
    </location>
</feature>
<evidence type="ECO:0000256" key="3">
    <source>
        <dbReference type="SAM" id="MobiDB-lite"/>
    </source>
</evidence>
<dbReference type="EMBL" id="RBNJ01012682">
    <property type="protein sequence ID" value="RUS25548.1"/>
    <property type="molecule type" value="Genomic_DNA"/>
</dbReference>
<dbReference type="SMART" id="SM00365">
    <property type="entry name" value="LRR_SD22"/>
    <property type="match status" value="4"/>
</dbReference>
<gene>
    <name evidence="4" type="ORF">BC938DRAFT_471989</name>
</gene>
<dbReference type="GO" id="GO:0061499">
    <property type="term" value="C:outer plaque of mitotic spindle pole body"/>
    <property type="evidence" value="ECO:0007669"/>
    <property type="project" value="TreeGrafter"/>
</dbReference>
<feature type="compositionally biased region" description="Basic and acidic residues" evidence="3">
    <location>
        <begin position="1026"/>
        <end position="1038"/>
    </location>
</feature>
<keyword evidence="5" id="KW-1185">Reference proteome</keyword>
<dbReference type="Gene3D" id="3.80.10.10">
    <property type="entry name" value="Ribonuclease Inhibitor"/>
    <property type="match status" value="3"/>
</dbReference>
<feature type="compositionally biased region" description="Basic and acidic residues" evidence="3">
    <location>
        <begin position="659"/>
        <end position="669"/>
    </location>
</feature>
<dbReference type="GO" id="GO:0031028">
    <property type="term" value="P:septation initiation signaling"/>
    <property type="evidence" value="ECO:0007669"/>
    <property type="project" value="TreeGrafter"/>
</dbReference>
<feature type="region of interest" description="Disordered" evidence="3">
    <location>
        <begin position="972"/>
        <end position="1054"/>
    </location>
</feature>
<dbReference type="PANTHER" id="PTHR47566:SF1">
    <property type="entry name" value="PROTEIN NUD1"/>
    <property type="match status" value="1"/>
</dbReference>
<organism evidence="4 5">
    <name type="scientific">Jimgerdemannia flammicorona</name>
    <dbReference type="NCBI Taxonomy" id="994334"/>
    <lineage>
        <taxon>Eukaryota</taxon>
        <taxon>Fungi</taxon>
        <taxon>Fungi incertae sedis</taxon>
        <taxon>Mucoromycota</taxon>
        <taxon>Mucoromycotina</taxon>
        <taxon>Endogonomycetes</taxon>
        <taxon>Endogonales</taxon>
        <taxon>Endogonaceae</taxon>
        <taxon>Jimgerdemannia</taxon>
    </lineage>
</organism>
<dbReference type="InterPro" id="IPR001611">
    <property type="entry name" value="Leu-rich_rpt"/>
</dbReference>
<feature type="region of interest" description="Disordered" evidence="3">
    <location>
        <begin position="609"/>
        <end position="680"/>
    </location>
</feature>
<sequence>MLSPDFDTFDLSKVSAMSPALKDIPEQQLPYAASNHLQPGNMNNYPSSKELYTLDEEGSELLEENVDKNILVGESSSIMHASPKNSTPIKKEFQPDLLSATNFKSTYADWNSIIEPGPQDDGTGMNLGHDIDDDLAKTYDTFYTRDEVHLTAPTSPRIAEPASTHQSSPPPWAHGKLRNMSGPLTTERMFDRPTVSRRSAAAVFHDENASLRNRDGVVSFTSAKTQAVLDVRKPPATLSLRRIKDAQVSDSGDPAAFNGNAVSVQRAVNRGNSPPSGAPFLEPYVSKSDTTHTGTREIKTANLGKMTSRLPMRTGTTPSNSMAKQRAARNTFGVNHIPLPLQHKTNPRPQAPSVATTESSSYSSLDIDLGSPVSRLEPSFPARTQSASNSESESLTGEHADLKLFQAEYDTFTRDKLFALVTELDGERSMGRQLSKRSLRSSRNEFLRSSGARSTTVVSDCEDMVDVARQGDDVSTSGDRVENERSVANQEDDDAALARLLEESLMDIEENEAEQEENEAEQEENEAEQEENEAEQEKNEAEQEGMEYMLERDYGGSGDADDNRIEHVATTPDNRMPSNGSDGRCVRTSTPQTAIHLGRHANRMQNAMEDDAEEDNSPSARKTDVSRSLANIQSWPRSSTLSVRSNTKANRSSSPNHNTLREMGDDRSDASSPSCRSRARETRVIGAEVVTETAAWSKDNANRDRVTNAIGKGNRRVVVDTFAWNRPESKLAPRARNEGATMSRMNRDTQDGVKPPSKTLISTTVVASHRSSQNDYDTTLSGVPIRPAASTLRPSRSANTVSTGKSSTSSAITRSGFSPQTAATSMTSVTSGLHNLTLLRPRDELPDHCGNMAFDHTNSRWVNIGVSEGEMISDPFEGLEDVSANDEHRSPLLPAIAQKATGSSVTALQRLRRESVASVAVQTLDPVVQDRAVQTRNEKKEIRAYIDNAGQTKRPSTSTIYMQTKLVDNGSMLQPFGSFPSRSEQPRNARRGRAHVLDDAVMRESRPTQAKNPKNLKSPSSNRAASRKDPYKLSENRRHSLSSTMHDDKDSMEASGDAVMRALLAYQISESSSVPTPGRRTHSSRKTSAPFQLLERSFTFAKTPPQSPDFFLAMNSVFRVISDTHPYHEWNAIRSLDLSGHRIENVCKLDAVLPGLESLILNNNELISLTGLPKSIIALQVKGNKLTTLESFAHLANLEFLDVSDNDIVEVTGISSLRHLREFYADFNRIESCVAMGRMEGLLRLSLQGNNITEINFGECRLQRLEVLNLSKNQIQRLENLEPMSSLTSLNLDSNDIQVVNIKSPLAKLQIVRLNFNSLIEFDANGFVGLRTLYIDENRMMRMHGAQSLARLDSFSLREQDGADINIELRHLRNVRKLYLSGNSMRTIEPLVGFFKLEYLELASAQLKELPADLSRSIPNVAVINFSYNSLEDLSPLIGLEYLKRLMVVGNNLKDFGSIFEVAKSFQNLEVLDLRQNPMTLRFYPPITMPTTATEQGLHYHYILPECDAIWHNRDETFCGSLPSNVLLKRVAFRCSMMKICSQLYMLDGRMVEEKDRAAVDHVLKSLAKRKVMGVKNEDDGVKESKRHDPSLAFLGKDKSFIDAEAEAEAISRRIRLEKKGDVKRGRVNRTHTDVGLQH</sequence>
<keyword evidence="1" id="KW-0433">Leucine-rich repeat</keyword>
<dbReference type="Proteomes" id="UP000274822">
    <property type="component" value="Unassembled WGS sequence"/>
</dbReference>
<feature type="compositionally biased region" description="Basic and acidic residues" evidence="3">
    <location>
        <begin position="995"/>
        <end position="1006"/>
    </location>
</feature>
<feature type="compositionally biased region" description="Polar residues" evidence="3">
    <location>
        <begin position="792"/>
        <end position="828"/>
    </location>
</feature>
<evidence type="ECO:0000313" key="4">
    <source>
        <dbReference type="EMBL" id="RUS25548.1"/>
    </source>
</evidence>
<dbReference type="InterPro" id="IPR032675">
    <property type="entry name" value="LRR_dom_sf"/>
</dbReference>
<feature type="compositionally biased region" description="Polar residues" evidence="3">
    <location>
        <begin position="1007"/>
        <end position="1024"/>
    </location>
</feature>
<feature type="compositionally biased region" description="Acidic residues" evidence="3">
    <location>
        <begin position="510"/>
        <end position="534"/>
    </location>
</feature>
<reference evidence="4 5" key="1">
    <citation type="journal article" date="2018" name="New Phytol.">
        <title>Phylogenomics of Endogonaceae and evolution of mycorrhizas within Mucoromycota.</title>
        <authorList>
            <person name="Chang Y."/>
            <person name="Desiro A."/>
            <person name="Na H."/>
            <person name="Sandor L."/>
            <person name="Lipzen A."/>
            <person name="Clum A."/>
            <person name="Barry K."/>
            <person name="Grigoriev I.V."/>
            <person name="Martin F.M."/>
            <person name="Stajich J.E."/>
            <person name="Smith M.E."/>
            <person name="Bonito G."/>
            <person name="Spatafora J.W."/>
        </authorList>
    </citation>
    <scope>NUCLEOTIDE SEQUENCE [LARGE SCALE GENOMIC DNA]</scope>
    <source>
        <strain evidence="4 5">AD002</strain>
    </source>
</reference>
<feature type="region of interest" description="Disordered" evidence="3">
    <location>
        <begin position="269"/>
        <end position="294"/>
    </location>
</feature>
<accession>A0A433Q6X8</accession>
<dbReference type="PANTHER" id="PTHR47566">
    <property type="match status" value="1"/>
</dbReference>
<dbReference type="SUPFAM" id="SSF52058">
    <property type="entry name" value="L domain-like"/>
    <property type="match status" value="2"/>
</dbReference>
<evidence type="ECO:0000313" key="5">
    <source>
        <dbReference type="Proteomes" id="UP000274822"/>
    </source>
</evidence>
<protein>
    <submittedName>
        <fullName evidence="4">Uncharacterized protein</fullName>
    </submittedName>
</protein>
<feature type="region of interest" description="Disordered" evidence="3">
    <location>
        <begin position="157"/>
        <end position="177"/>
    </location>
</feature>
<feature type="compositionally biased region" description="Polar residues" evidence="3">
    <location>
        <begin position="626"/>
        <end position="658"/>
    </location>
</feature>
<dbReference type="Pfam" id="PF13855">
    <property type="entry name" value="LRR_8"/>
    <property type="match status" value="1"/>
</dbReference>
<dbReference type="GO" id="GO:0035591">
    <property type="term" value="F:signaling adaptor activity"/>
    <property type="evidence" value="ECO:0007669"/>
    <property type="project" value="TreeGrafter"/>
</dbReference>
<feature type="compositionally biased region" description="Polar residues" evidence="3">
    <location>
        <begin position="571"/>
        <end position="586"/>
    </location>
</feature>
<comment type="caution">
    <text evidence="4">The sequence shown here is derived from an EMBL/GenBank/DDBJ whole genome shotgun (WGS) entry which is preliminary data.</text>
</comment>
<feature type="compositionally biased region" description="Polar residues" evidence="3">
    <location>
        <begin position="343"/>
        <end position="358"/>
    </location>
</feature>